<evidence type="ECO:0000313" key="2">
    <source>
        <dbReference type="EMBL" id="MBS3056999.1"/>
    </source>
</evidence>
<dbReference type="InterPro" id="IPR053859">
    <property type="entry name" value="MVD-like_N"/>
</dbReference>
<dbReference type="Pfam" id="PF22700">
    <property type="entry name" value="MVD-like_N"/>
    <property type="match status" value="1"/>
</dbReference>
<dbReference type="AlphaFoldDB" id="A0A8T4KV72"/>
<feature type="domain" description="Diphosphomevalonate decarboxylase-like N-terminal" evidence="1">
    <location>
        <begin position="23"/>
        <end position="151"/>
    </location>
</feature>
<sequence>MKKFVKAVAYPTIPIIFVASVDEERVPLHDTMGLAVTDLEEKTGSETTVEAVPKEEGISFILEGKPMNDERRMSDIKAVAGEFMKESKQEAGLRIESNNYNIFSGSSDSGAAALVVALDEMFGTKFTRQRLAELGNRISESAIRSVFGGMNMYVVSGGNPNGLLLASETELKDLRIFAMGFNYETRVSAQEIFDMCKASPYWEMRMKRVPYWVKEIKEGLAQKDWKRVLSNAEENCANAHYLIESSGKRCRRKEMMLAVIDVEEIRASGLPVYWTAGGGRVINAITFEPYAERVLEELKKRGQKPIEYKVASGAKVIESK</sequence>
<dbReference type="Gene3D" id="3.30.230.10">
    <property type="match status" value="1"/>
</dbReference>
<name>A0A8T4KV72_9ARCH</name>
<dbReference type="EMBL" id="JAGVWD010000001">
    <property type="protein sequence ID" value="MBS3056999.1"/>
    <property type="molecule type" value="Genomic_DNA"/>
</dbReference>
<dbReference type="PANTHER" id="PTHR10977:SF3">
    <property type="entry name" value="DIPHOSPHOMEVALONATE DECARBOXYLASE"/>
    <property type="match status" value="1"/>
</dbReference>
<proteinExistence type="predicted"/>
<dbReference type="PANTHER" id="PTHR10977">
    <property type="entry name" value="DIPHOSPHOMEVALONATE DECARBOXYLASE"/>
    <property type="match status" value="1"/>
</dbReference>
<evidence type="ECO:0000313" key="3">
    <source>
        <dbReference type="Proteomes" id="UP000677687"/>
    </source>
</evidence>
<dbReference type="InterPro" id="IPR020568">
    <property type="entry name" value="Ribosomal_Su5_D2-typ_SF"/>
</dbReference>
<dbReference type="Proteomes" id="UP000677687">
    <property type="component" value="Unassembled WGS sequence"/>
</dbReference>
<dbReference type="Gene3D" id="3.30.70.890">
    <property type="entry name" value="GHMP kinase, C-terminal domain"/>
    <property type="match status" value="1"/>
</dbReference>
<protein>
    <recommendedName>
        <fullName evidence="1">Diphosphomevalonate decarboxylase-like N-terminal domain-containing protein</fullName>
    </recommendedName>
</protein>
<dbReference type="InterPro" id="IPR036554">
    <property type="entry name" value="GHMP_kinase_C_sf"/>
</dbReference>
<comment type="caution">
    <text evidence="2">The sequence shown here is derived from an EMBL/GenBank/DDBJ whole genome shotgun (WGS) entry which is preliminary data.</text>
</comment>
<evidence type="ECO:0000259" key="1">
    <source>
        <dbReference type="Pfam" id="PF22700"/>
    </source>
</evidence>
<reference evidence="2" key="2">
    <citation type="submission" date="2021-05" db="EMBL/GenBank/DDBJ databases">
        <title>Protein family content uncovers lineage relationships and bacterial pathway maintenance mechanisms in DPANN archaea.</title>
        <authorList>
            <person name="Castelle C.J."/>
            <person name="Meheust R."/>
            <person name="Jaffe A.L."/>
            <person name="Seitz K."/>
            <person name="Gong X."/>
            <person name="Baker B.J."/>
            <person name="Banfield J.F."/>
        </authorList>
    </citation>
    <scope>NUCLEOTIDE SEQUENCE</scope>
    <source>
        <strain evidence="2">RIFCSPHIGHO2_01_FULL_AR10_44_11</strain>
    </source>
</reference>
<reference evidence="2" key="1">
    <citation type="submission" date="2021-03" db="EMBL/GenBank/DDBJ databases">
        <authorList>
            <person name="Jaffe A."/>
        </authorList>
    </citation>
    <scope>NUCLEOTIDE SEQUENCE</scope>
    <source>
        <strain evidence="2">RIFCSPHIGHO2_01_FULL_AR10_44_11</strain>
    </source>
</reference>
<organism evidence="2 3">
    <name type="scientific">Candidatus Iainarchaeum sp</name>
    <dbReference type="NCBI Taxonomy" id="3101447"/>
    <lineage>
        <taxon>Archaea</taxon>
        <taxon>Candidatus Iainarchaeota</taxon>
        <taxon>Candidatus Iainarchaeia</taxon>
        <taxon>Candidatus Iainarchaeales</taxon>
        <taxon>Candidatus Iainarchaeaceae</taxon>
        <taxon>Candidatus Iainarchaeum</taxon>
    </lineage>
</organism>
<gene>
    <name evidence="2" type="ORF">J4415_00025</name>
</gene>
<dbReference type="InterPro" id="IPR014721">
    <property type="entry name" value="Ribsml_uS5_D2-typ_fold_subgr"/>
</dbReference>
<accession>A0A8T4KV72</accession>
<dbReference type="SUPFAM" id="SSF54211">
    <property type="entry name" value="Ribosomal protein S5 domain 2-like"/>
    <property type="match status" value="1"/>
</dbReference>